<evidence type="ECO:0000313" key="2">
    <source>
        <dbReference type="Proteomes" id="UP001320706"/>
    </source>
</evidence>
<comment type="caution">
    <text evidence="1">The sequence shown here is derived from an EMBL/GenBank/DDBJ whole genome shotgun (WGS) entry which is preliminary data.</text>
</comment>
<reference evidence="1" key="1">
    <citation type="submission" date="2024-02" db="EMBL/GenBank/DDBJ databases">
        <title>Metagenome Assembled Genome of Zalaria obscura JY119.</title>
        <authorList>
            <person name="Vighnesh L."/>
            <person name="Jagadeeshwari U."/>
            <person name="Venkata Ramana C."/>
            <person name="Sasikala C."/>
        </authorList>
    </citation>
    <scope>NUCLEOTIDE SEQUENCE</scope>
    <source>
        <strain evidence="1">JY119</strain>
    </source>
</reference>
<evidence type="ECO:0000313" key="1">
    <source>
        <dbReference type="EMBL" id="KAK8196523.1"/>
    </source>
</evidence>
<dbReference type="Proteomes" id="UP001320706">
    <property type="component" value="Unassembled WGS sequence"/>
</dbReference>
<organism evidence="1 2">
    <name type="scientific">Zalaria obscura</name>
    <dbReference type="NCBI Taxonomy" id="2024903"/>
    <lineage>
        <taxon>Eukaryota</taxon>
        <taxon>Fungi</taxon>
        <taxon>Dikarya</taxon>
        <taxon>Ascomycota</taxon>
        <taxon>Pezizomycotina</taxon>
        <taxon>Dothideomycetes</taxon>
        <taxon>Dothideomycetidae</taxon>
        <taxon>Dothideales</taxon>
        <taxon>Zalariaceae</taxon>
        <taxon>Zalaria</taxon>
    </lineage>
</organism>
<gene>
    <name evidence="1" type="ORF">M8818_006688</name>
</gene>
<dbReference type="EMBL" id="JAMKPW020000041">
    <property type="protein sequence ID" value="KAK8196523.1"/>
    <property type="molecule type" value="Genomic_DNA"/>
</dbReference>
<proteinExistence type="predicted"/>
<sequence>MPTNSDSIYTEFPPFDNQDKASTEKHDSPFEFTFEDRFEKYQTQSEMAGSGSPYIKSEPNDLFSNPHQFAPNQQHNGFNIGSHQSMSPPQATSLLAGGTGRRATTAGTITQGLPADDKDKGPNKGDILNGSVAWTRDLLWLLSLKLDQEAQLEDKLNQLGQPWPFERSDEEKRMRSEVFEVTERHRPSGGLSRYSRAHGTGLRVPHFTNVAGEPVSSDPGMAGYNAQSLSPGFQSGGSGMSSGQQQPQFWSTSQANFKEEDDHICMAYASHLWTVIDYVITTRHYTPLTGTSCHPFTGVSFTGCSVLSMIPLRLLHPSVTRSNLSASHYWASLAYQV</sequence>
<protein>
    <submittedName>
        <fullName evidence="1">Uncharacterized protein</fullName>
    </submittedName>
</protein>
<name>A0ACC3S4N2_9PEZI</name>
<keyword evidence="2" id="KW-1185">Reference proteome</keyword>
<accession>A0ACC3S4N2</accession>